<evidence type="ECO:0000256" key="4">
    <source>
        <dbReference type="RuleBase" id="RU367058"/>
    </source>
</evidence>
<sequence>MQVMAQVGYQYPAAAGGRVPGVLEAVDGCSSSTASSSLQLHGGGMRSGAMSVKLRCCGSLFLECGRGRNGGRVRRRGAAVVPVIVGCSGFEFPPDALFLGFDSSTQSLKVTAIDSELRLVKTAKVNYDADLKHYGTKDGVHRDPHVKGRYTAPALMWVEALDMMLTKLAEDGFPFHKVYAISGSAQQHGSVFWAQGARDSLLKNLDPSKSLLSQLQNAFATKESPMWMDSTTSAQCHAIEEALGGAAGVTALTGSRSLERYTGPQIRRIYETQEDVYHATERVSLISSFMASLLLGDYAAIDHSDAAGMTLMDLHHRNWSPDALNATAPGLLDKLGPLALPHSIAGKLHPYYVERYNFSPNCQIVTWSGDNPCSLAGLAMTRPGDIAISLGTGDTVFGVTHDSHPGLDGHVFPNPVDPNSYVAMLVHKNGSLSREEVRNQKANGSWEAFNELLDKSPPLNEGKMGFYYKEWESLPPLPVGYHRYVLRQSPSNSYTVQEAKKVPDFDAAAEVRAIVEGQFLSMRAHAERIGLPCPPERVIATGGGSTNKHLLALMASIFGCDVYTANCPDSAPLGAALRAAHGWICQEKGAFVPLASILKQANHETAFQCNLLAKKGSRELHEKYGQLAAVRMEIEHQLLEETHPPQAEVEVEKAKATVEKAKAKVEKAGVKVEIYQELFEETYPYHDAISSGLNVATLDH</sequence>
<evidence type="ECO:0000259" key="5">
    <source>
        <dbReference type="Pfam" id="PF00370"/>
    </source>
</evidence>
<dbReference type="GO" id="GO:0005524">
    <property type="term" value="F:ATP binding"/>
    <property type="evidence" value="ECO:0007669"/>
    <property type="project" value="UniProtKB-KW"/>
</dbReference>
<dbReference type="InterPro" id="IPR018484">
    <property type="entry name" value="FGGY_N"/>
</dbReference>
<dbReference type="InterPro" id="IPR018485">
    <property type="entry name" value="FGGY_C"/>
</dbReference>
<accession>A0A8T0I7Q6</accession>
<reference evidence="7" key="1">
    <citation type="submission" date="2020-06" db="EMBL/GenBank/DDBJ databases">
        <title>WGS assembly of Ceratodon purpureus strain R40.</title>
        <authorList>
            <person name="Carey S.B."/>
            <person name="Jenkins J."/>
            <person name="Shu S."/>
            <person name="Lovell J.T."/>
            <person name="Sreedasyam A."/>
            <person name="Maumus F."/>
            <person name="Tiley G.P."/>
            <person name="Fernandez-Pozo N."/>
            <person name="Barry K."/>
            <person name="Chen C."/>
            <person name="Wang M."/>
            <person name="Lipzen A."/>
            <person name="Daum C."/>
            <person name="Saski C.A."/>
            <person name="Payton A.C."/>
            <person name="Mcbreen J.C."/>
            <person name="Conrad R.E."/>
            <person name="Kollar L.M."/>
            <person name="Olsson S."/>
            <person name="Huttunen S."/>
            <person name="Landis J.B."/>
            <person name="Wickett N.J."/>
            <person name="Johnson M.G."/>
            <person name="Rensing S.A."/>
            <person name="Grimwood J."/>
            <person name="Schmutz J."/>
            <person name="Mcdaniel S.F."/>
        </authorList>
    </citation>
    <scope>NUCLEOTIDE SEQUENCE</scope>
    <source>
        <strain evidence="7">R40</strain>
    </source>
</reference>
<dbReference type="InterPro" id="IPR043129">
    <property type="entry name" value="ATPase_NBD"/>
</dbReference>
<protein>
    <recommendedName>
        <fullName evidence="4">Xylulose kinase</fullName>
        <ecNumber evidence="4">2.7.1.17</ecNumber>
    </recommendedName>
</protein>
<dbReference type="Pfam" id="PF02782">
    <property type="entry name" value="FGGY_C"/>
    <property type="match status" value="1"/>
</dbReference>
<dbReference type="Pfam" id="PF00370">
    <property type="entry name" value="FGGY_N"/>
    <property type="match status" value="1"/>
</dbReference>
<keyword evidence="3 4" id="KW-0418">Kinase</keyword>
<dbReference type="EMBL" id="CM026424">
    <property type="protein sequence ID" value="KAG0579086.1"/>
    <property type="molecule type" value="Genomic_DNA"/>
</dbReference>
<dbReference type="PANTHER" id="PTHR10196:SF57">
    <property type="entry name" value="XYLULOSE KINASE"/>
    <property type="match status" value="1"/>
</dbReference>
<keyword evidence="4" id="KW-0859">Xylose metabolism</keyword>
<organism evidence="7 8">
    <name type="scientific">Ceratodon purpureus</name>
    <name type="common">Fire moss</name>
    <name type="synonym">Dicranum purpureum</name>
    <dbReference type="NCBI Taxonomy" id="3225"/>
    <lineage>
        <taxon>Eukaryota</taxon>
        <taxon>Viridiplantae</taxon>
        <taxon>Streptophyta</taxon>
        <taxon>Embryophyta</taxon>
        <taxon>Bryophyta</taxon>
        <taxon>Bryophytina</taxon>
        <taxon>Bryopsida</taxon>
        <taxon>Dicranidae</taxon>
        <taxon>Pseudoditrichales</taxon>
        <taxon>Ditrichaceae</taxon>
        <taxon>Ceratodon</taxon>
    </lineage>
</organism>
<dbReference type="SUPFAM" id="SSF53067">
    <property type="entry name" value="Actin-like ATPase domain"/>
    <property type="match status" value="2"/>
</dbReference>
<dbReference type="InterPro" id="IPR042024">
    <property type="entry name" value="D-XK_euk"/>
</dbReference>
<keyword evidence="4" id="KW-0067">ATP-binding</keyword>
<comment type="similarity">
    <text evidence="1 4">Belongs to the FGGY kinase family.</text>
</comment>
<feature type="domain" description="Carbohydrate kinase FGGY C-terminal" evidence="6">
    <location>
        <begin position="387"/>
        <end position="583"/>
    </location>
</feature>
<feature type="domain" description="Carbohydrate kinase FGGY N-terminal" evidence="5">
    <location>
        <begin position="226"/>
        <end position="375"/>
    </location>
</feature>
<evidence type="ECO:0000256" key="1">
    <source>
        <dbReference type="ARBA" id="ARBA00009156"/>
    </source>
</evidence>
<dbReference type="GO" id="GO:0005829">
    <property type="term" value="C:cytosol"/>
    <property type="evidence" value="ECO:0007669"/>
    <property type="project" value="TreeGrafter"/>
</dbReference>
<comment type="caution">
    <text evidence="7">The sequence shown here is derived from an EMBL/GenBank/DDBJ whole genome shotgun (WGS) entry which is preliminary data.</text>
</comment>
<dbReference type="EC" id="2.7.1.17" evidence="4"/>
<dbReference type="PANTHER" id="PTHR10196">
    <property type="entry name" value="SUGAR KINASE"/>
    <property type="match status" value="1"/>
</dbReference>
<dbReference type="GO" id="GO:0005997">
    <property type="term" value="P:xylulose metabolic process"/>
    <property type="evidence" value="ECO:0007669"/>
    <property type="project" value="TreeGrafter"/>
</dbReference>
<dbReference type="GO" id="GO:0042732">
    <property type="term" value="P:D-xylose metabolic process"/>
    <property type="evidence" value="ECO:0007669"/>
    <property type="project" value="UniProtKB-UniRule"/>
</dbReference>
<gene>
    <name evidence="7" type="ORF">KC19_4G071800</name>
</gene>
<keyword evidence="4" id="KW-0547">Nucleotide-binding</keyword>
<proteinExistence type="inferred from homology"/>
<comment type="catalytic activity">
    <reaction evidence="4">
        <text>D-xylulose + ATP = D-xylulose 5-phosphate + ADP + H(+)</text>
        <dbReference type="Rhea" id="RHEA:10964"/>
        <dbReference type="ChEBI" id="CHEBI:15378"/>
        <dbReference type="ChEBI" id="CHEBI:17140"/>
        <dbReference type="ChEBI" id="CHEBI:30616"/>
        <dbReference type="ChEBI" id="CHEBI:57737"/>
        <dbReference type="ChEBI" id="CHEBI:456216"/>
        <dbReference type="EC" id="2.7.1.17"/>
    </reaction>
</comment>
<dbReference type="AlphaFoldDB" id="A0A8T0I7Q6"/>
<comment type="function">
    <text evidence="4">Mediates 1-deoxy-D-xylulose (DX) phosphorylation in the cytoplasm prior to the translocation of 1-deoxy-D-xylulose 5-phosphate into plastids. Can also phosphorylate D-xylulose (Xyl). Uses preferentially ATP as cosubstrate.</text>
</comment>
<evidence type="ECO:0000313" key="8">
    <source>
        <dbReference type="Proteomes" id="UP000822688"/>
    </source>
</evidence>
<dbReference type="FunFam" id="3.30.420.40:FF:000118">
    <property type="entry name" value="Xylulose kinase 2"/>
    <property type="match status" value="1"/>
</dbReference>
<evidence type="ECO:0000259" key="6">
    <source>
        <dbReference type="Pfam" id="PF02782"/>
    </source>
</evidence>
<dbReference type="CDD" id="cd07776">
    <property type="entry name" value="ASKHA_NBD_FGGY_SpXK-like"/>
    <property type="match status" value="1"/>
</dbReference>
<evidence type="ECO:0000256" key="2">
    <source>
        <dbReference type="ARBA" id="ARBA00022679"/>
    </source>
</evidence>
<dbReference type="Gene3D" id="3.30.420.40">
    <property type="match status" value="2"/>
</dbReference>
<name>A0A8T0I7Q6_CERPU</name>
<keyword evidence="8" id="KW-1185">Reference proteome</keyword>
<dbReference type="GO" id="GO:0004856">
    <property type="term" value="F:D-xylulokinase activity"/>
    <property type="evidence" value="ECO:0007669"/>
    <property type="project" value="UniProtKB-UniRule"/>
</dbReference>
<keyword evidence="4" id="KW-0119">Carbohydrate metabolism</keyword>
<dbReference type="Proteomes" id="UP000822688">
    <property type="component" value="Chromosome 4"/>
</dbReference>
<keyword evidence="2 4" id="KW-0808">Transferase</keyword>
<evidence type="ECO:0000256" key="3">
    <source>
        <dbReference type="ARBA" id="ARBA00022777"/>
    </source>
</evidence>
<evidence type="ECO:0000313" key="7">
    <source>
        <dbReference type="EMBL" id="KAG0579086.1"/>
    </source>
</evidence>